<name>A0A316FF18_9GAMM</name>
<protein>
    <submittedName>
        <fullName evidence="1">Uncharacterized protein</fullName>
    </submittedName>
</protein>
<evidence type="ECO:0000313" key="2">
    <source>
        <dbReference type="Proteomes" id="UP000245790"/>
    </source>
</evidence>
<dbReference type="EMBL" id="QGGU01000013">
    <property type="protein sequence ID" value="PWK46370.1"/>
    <property type="molecule type" value="Genomic_DNA"/>
</dbReference>
<evidence type="ECO:0000313" key="1">
    <source>
        <dbReference type="EMBL" id="PWK46370.1"/>
    </source>
</evidence>
<accession>A0A316FF18</accession>
<dbReference type="Proteomes" id="UP000245790">
    <property type="component" value="Unassembled WGS sequence"/>
</dbReference>
<sequence length="198" mass="22328">MGCLLGCSQQKLTIFYDESYSSTAHTVQQQLKKQQNNLEIEIKLVDFYHDFRLVTLIHGANVNWQPVADTVHQLTGLYPGIYPAAIGKHFYHSGQMGLYLVSSFKTERLYSCLANNAFFEITGKPGSSVMEVTLFGDQESDDKVIKVSNVKVLDGVITYHHADIGDVSLYPKGKHFKLKSKDFRCNFNMRNLPVLNAS</sequence>
<reference evidence="1 2" key="1">
    <citation type="submission" date="2018-05" db="EMBL/GenBank/DDBJ databases">
        <title>Genomic Encyclopedia of Type Strains, Phase IV (KMG-IV): sequencing the most valuable type-strain genomes for metagenomic binning, comparative biology and taxonomic classification.</title>
        <authorList>
            <person name="Goeker M."/>
        </authorList>
    </citation>
    <scope>NUCLEOTIDE SEQUENCE [LARGE SCALE GENOMIC DNA]</scope>
    <source>
        <strain evidence="1 2">DSM 25350</strain>
    </source>
</reference>
<comment type="caution">
    <text evidence="1">The sequence shown here is derived from an EMBL/GenBank/DDBJ whole genome shotgun (WGS) entry which is preliminary data.</text>
</comment>
<organism evidence="1 2">
    <name type="scientific">Pleionea mediterranea</name>
    <dbReference type="NCBI Taxonomy" id="523701"/>
    <lineage>
        <taxon>Bacteria</taxon>
        <taxon>Pseudomonadati</taxon>
        <taxon>Pseudomonadota</taxon>
        <taxon>Gammaproteobacteria</taxon>
        <taxon>Oceanospirillales</taxon>
        <taxon>Pleioneaceae</taxon>
        <taxon>Pleionea</taxon>
    </lineage>
</organism>
<gene>
    <name evidence="1" type="ORF">C8D97_11355</name>
</gene>
<dbReference type="AlphaFoldDB" id="A0A316FF18"/>
<proteinExistence type="predicted"/>
<keyword evidence="2" id="KW-1185">Reference proteome</keyword>